<feature type="region of interest" description="Disordered" evidence="1">
    <location>
        <begin position="182"/>
        <end position="220"/>
    </location>
</feature>
<sequence>MAPMDQLRQPTLEELRRRHVPIDEARLRRRDGDGKGNGNGKGSGGKRDGGEDDSSGGGGGGSGGGDGGGGNGNGGNSDSNDNGDGGKSNNGKNGSGNNNQKPKSSPQVAEAPPSPPPPSFPLSAATSATPTTIVLISTTTAPPQVSTTTAIAVPAAASLSSSTSISTFFPATTPIATTTPFPLLPSSAFSDPPPSSSQPRKGVSDDPDFPPPTKSPKTVTATATTSMWLIPESIVASPTPTSSGNSSKGSSNHHNNDNGKHNNPNLTPTAQHLLIAAGAIGAFIMVIAGLYFLTRMRKIDLLAYFRDRTFRKGGARGWYGWRRREEDYTSDPPPKYSGEEYPYEKSIPTQQTVDAFYKPTAVPKMATPASSANALERSDSGRQDMVREALLDNPEPFATTAAPQPAVLSATENFYGVAAQPTSLSRLPGTQSTTVSQPNSNYNNTGTQNTFLTMRTQDAYDPNQREPNHLSYLSSLSSGFGDGLIMPEPTVVGAGRQSYRQSKAPGTGRFSWMTSNRGTMAGPPAPYGDRDTVYTTASIESAPRFRTVNSWVAQQAGRVERQQQSDQEVPAMPPIPAPLQAQNTGAGSDHRRNPSENPAFKAHPGDEIEIGRGSRVPSSILDRKIGIN</sequence>
<organism evidence="3 4">
    <name type="scientific">Phialocephala subalpina</name>
    <dbReference type="NCBI Taxonomy" id="576137"/>
    <lineage>
        <taxon>Eukaryota</taxon>
        <taxon>Fungi</taxon>
        <taxon>Dikarya</taxon>
        <taxon>Ascomycota</taxon>
        <taxon>Pezizomycotina</taxon>
        <taxon>Leotiomycetes</taxon>
        <taxon>Helotiales</taxon>
        <taxon>Mollisiaceae</taxon>
        <taxon>Phialocephala</taxon>
        <taxon>Phialocephala fortinii species complex</taxon>
    </lineage>
</organism>
<evidence type="ECO:0000256" key="1">
    <source>
        <dbReference type="SAM" id="MobiDB-lite"/>
    </source>
</evidence>
<feature type="transmembrane region" description="Helical" evidence="2">
    <location>
        <begin position="273"/>
        <end position="293"/>
    </location>
</feature>
<evidence type="ECO:0000313" key="3">
    <source>
        <dbReference type="EMBL" id="CZR57161.1"/>
    </source>
</evidence>
<evidence type="ECO:0000256" key="2">
    <source>
        <dbReference type="SAM" id="Phobius"/>
    </source>
</evidence>
<protein>
    <submittedName>
        <fullName evidence="3">Uncharacterized protein</fullName>
    </submittedName>
</protein>
<evidence type="ECO:0000313" key="4">
    <source>
        <dbReference type="Proteomes" id="UP000184330"/>
    </source>
</evidence>
<dbReference type="Proteomes" id="UP000184330">
    <property type="component" value="Unassembled WGS sequence"/>
</dbReference>
<feature type="compositionally biased region" description="Gly residues" evidence="1">
    <location>
        <begin position="55"/>
        <end position="75"/>
    </location>
</feature>
<feature type="region of interest" description="Disordered" evidence="1">
    <location>
        <begin position="1"/>
        <end position="126"/>
    </location>
</feature>
<feature type="compositionally biased region" description="Basic and acidic residues" evidence="1">
    <location>
        <begin position="603"/>
        <end position="612"/>
    </location>
</feature>
<reference evidence="3 4" key="1">
    <citation type="submission" date="2016-03" db="EMBL/GenBank/DDBJ databases">
        <authorList>
            <person name="Ploux O."/>
        </authorList>
    </citation>
    <scope>NUCLEOTIDE SEQUENCE [LARGE SCALE GENOMIC DNA]</scope>
    <source>
        <strain evidence="3 4">UAMH 11012</strain>
    </source>
</reference>
<feature type="region of interest" description="Disordered" evidence="1">
    <location>
        <begin position="422"/>
        <end position="448"/>
    </location>
</feature>
<dbReference type="AlphaFoldDB" id="A0A1L7WWL6"/>
<feature type="compositionally biased region" description="Basic and acidic residues" evidence="1">
    <location>
        <begin position="11"/>
        <end position="34"/>
    </location>
</feature>
<feature type="compositionally biased region" description="Low complexity" evidence="1">
    <location>
        <begin position="237"/>
        <end position="253"/>
    </location>
</feature>
<dbReference type="EMBL" id="FJOG01000009">
    <property type="protein sequence ID" value="CZR57161.1"/>
    <property type="molecule type" value="Genomic_DNA"/>
</dbReference>
<gene>
    <name evidence="3" type="ORF">PAC_07050</name>
</gene>
<name>A0A1L7WWL6_9HELO</name>
<dbReference type="STRING" id="576137.A0A1L7WWL6"/>
<keyword evidence="2" id="KW-0812">Transmembrane</keyword>
<proteinExistence type="predicted"/>
<keyword evidence="2" id="KW-1133">Transmembrane helix</keyword>
<feature type="compositionally biased region" description="Low complexity" evidence="1">
    <location>
        <begin position="89"/>
        <end position="111"/>
    </location>
</feature>
<feature type="region of interest" description="Disordered" evidence="1">
    <location>
        <begin position="556"/>
        <end position="615"/>
    </location>
</feature>
<accession>A0A1L7WWL6</accession>
<dbReference type="OrthoDB" id="5411141at2759"/>
<keyword evidence="2" id="KW-0472">Membrane</keyword>
<feature type="region of interest" description="Disordered" evidence="1">
    <location>
        <begin position="497"/>
        <end position="528"/>
    </location>
</feature>
<feature type="region of interest" description="Disordered" evidence="1">
    <location>
        <begin position="235"/>
        <end position="265"/>
    </location>
</feature>
<keyword evidence="4" id="KW-1185">Reference proteome</keyword>